<evidence type="ECO:0000313" key="4">
    <source>
        <dbReference type="Proteomes" id="UP000069620"/>
    </source>
</evidence>
<dbReference type="SUPFAM" id="SSF56235">
    <property type="entry name" value="N-terminal nucleophile aminohydrolases (Ntn hydrolases)"/>
    <property type="match status" value="1"/>
</dbReference>
<dbReference type="STRING" id="146020.RMCB_4500"/>
<accession>A0A100W2G0</accession>
<dbReference type="Gene3D" id="3.60.20.10">
    <property type="entry name" value="Glutamine Phosphoribosylpyrophosphate, subunit 1, domain 1"/>
    <property type="match status" value="1"/>
</dbReference>
<feature type="domain" description="Glutamine amidotransferase type-2" evidence="2">
    <location>
        <begin position="2"/>
        <end position="252"/>
    </location>
</feature>
<dbReference type="RefSeq" id="WP_062830564.1">
    <property type="nucleotide sequence ID" value="NZ_BCSX01000040.1"/>
</dbReference>
<keyword evidence="1 3" id="KW-0315">Glutamine amidotransferase</keyword>
<dbReference type="EMBL" id="BCSX01000040">
    <property type="protein sequence ID" value="GAS90404.1"/>
    <property type="molecule type" value="Genomic_DNA"/>
</dbReference>
<dbReference type="AlphaFoldDB" id="A0A100W2G0"/>
<sequence>MCRLFGLHAGRHAVTATFWLLNAPDSLAAQSRHNPDGTGLGVFGPDGAPQIYKQPIAAWQDCAFATEAHDLTATTFIAHVRYASTGALEVRNTHPFLQDGRIFAHNGVVEGLDVLDARLDELGVADLVGGESDSERVFALITAEIRSADGDVTAGLHSAIGWLADTVPIYALNVLLSTATGLWALRYPATHELYLLDRREPAQGQMRMRSHRIAAHSDELSRHPAVVFASEPMDGEPWQPLEAGELLHVDADLNIHREVVFPDPPKHLLRLADLTEKAAASQHPAG</sequence>
<dbReference type="Proteomes" id="UP000069620">
    <property type="component" value="Unassembled WGS sequence"/>
</dbReference>
<evidence type="ECO:0000259" key="2">
    <source>
        <dbReference type="PROSITE" id="PS51278"/>
    </source>
</evidence>
<reference evidence="4" key="2">
    <citation type="submission" date="2016-02" db="EMBL/GenBank/DDBJ databases">
        <title>Draft genome sequence of five rapidly growing Mycobacterium species.</title>
        <authorList>
            <person name="Katahira K."/>
            <person name="Gotou Y."/>
            <person name="Iida K."/>
            <person name="Ogura Y."/>
            <person name="Hayashi T."/>
        </authorList>
    </citation>
    <scope>NUCLEOTIDE SEQUENCE [LARGE SCALE GENOMIC DNA]</scope>
    <source>
        <strain evidence="4">JCM15654</strain>
    </source>
</reference>
<evidence type="ECO:0000256" key="1">
    <source>
        <dbReference type="ARBA" id="ARBA00022962"/>
    </source>
</evidence>
<comment type="caution">
    <text evidence="3">The sequence shown here is derived from an EMBL/GenBank/DDBJ whole genome shotgun (WGS) entry which is preliminary data.</text>
</comment>
<proteinExistence type="predicted"/>
<name>A0A100W2G0_9MYCO</name>
<keyword evidence="4" id="KW-1185">Reference proteome</keyword>
<gene>
    <name evidence="3" type="ORF">RMCB_4500</name>
</gene>
<dbReference type="GO" id="GO:0016740">
    <property type="term" value="F:transferase activity"/>
    <property type="evidence" value="ECO:0007669"/>
    <property type="project" value="UniProtKB-KW"/>
</dbReference>
<dbReference type="InterPro" id="IPR017932">
    <property type="entry name" value="GATase_2_dom"/>
</dbReference>
<dbReference type="Pfam" id="PF13230">
    <property type="entry name" value="GATase_4"/>
    <property type="match status" value="1"/>
</dbReference>
<protein>
    <submittedName>
        <fullName evidence="3">Glutamine amidotransferase</fullName>
    </submittedName>
</protein>
<reference evidence="4" key="1">
    <citation type="journal article" date="2016" name="Genome Announc.">
        <title>Draft Genome Sequences of Five Rapidly Growing Mycobacterium Species, M. thermoresistibile, M. fortuitum subsp. acetamidolyticum, M. canariasense, M. brisbanense, and M. novocastrense.</title>
        <authorList>
            <person name="Katahira K."/>
            <person name="Ogura Y."/>
            <person name="Gotoh Y."/>
            <person name="Hayashi T."/>
        </authorList>
    </citation>
    <scope>NUCLEOTIDE SEQUENCE [LARGE SCALE GENOMIC DNA]</scope>
    <source>
        <strain evidence="4">JCM15654</strain>
    </source>
</reference>
<dbReference type="CDD" id="cd01908">
    <property type="entry name" value="YafJ"/>
    <property type="match status" value="1"/>
</dbReference>
<organism evidence="3 4">
    <name type="scientific">Mycolicibacterium brisbanense</name>
    <dbReference type="NCBI Taxonomy" id="146020"/>
    <lineage>
        <taxon>Bacteria</taxon>
        <taxon>Bacillati</taxon>
        <taxon>Actinomycetota</taxon>
        <taxon>Actinomycetes</taxon>
        <taxon>Mycobacteriales</taxon>
        <taxon>Mycobacteriaceae</taxon>
        <taxon>Mycolicibacterium</taxon>
    </lineage>
</organism>
<keyword evidence="3" id="KW-0808">Transferase</keyword>
<dbReference type="InterPro" id="IPR029055">
    <property type="entry name" value="Ntn_hydrolases_N"/>
</dbReference>
<dbReference type="InterPro" id="IPR026869">
    <property type="entry name" value="EgtC-like"/>
</dbReference>
<dbReference type="OrthoDB" id="9804310at2"/>
<dbReference type="PANTHER" id="PTHR42824">
    <property type="entry name" value="GLUTAMINE AMIDOTRANSFERASE"/>
    <property type="match status" value="1"/>
</dbReference>
<dbReference type="PROSITE" id="PS51278">
    <property type="entry name" value="GATASE_TYPE_2"/>
    <property type="match status" value="1"/>
</dbReference>
<dbReference type="PANTHER" id="PTHR42824:SF1">
    <property type="entry name" value="GLUTAMINE AMIDOTRANSFERASE YAFJ-RELATED"/>
    <property type="match status" value="1"/>
</dbReference>
<evidence type="ECO:0000313" key="3">
    <source>
        <dbReference type="EMBL" id="GAS90404.1"/>
    </source>
</evidence>